<dbReference type="Proteomes" id="UP001145087">
    <property type="component" value="Unassembled WGS sequence"/>
</dbReference>
<dbReference type="Gene3D" id="3.30.1120.10">
    <property type="match status" value="1"/>
</dbReference>
<evidence type="ECO:0000256" key="1">
    <source>
        <dbReference type="ARBA" id="ARBA00008779"/>
    </source>
</evidence>
<dbReference type="EMBL" id="JAPOHD010000007">
    <property type="protein sequence ID" value="MCY1719415.1"/>
    <property type="molecule type" value="Genomic_DNA"/>
</dbReference>
<keyword evidence="3" id="KW-0378">Hydrolase</keyword>
<keyword evidence="2" id="KW-0479">Metal-binding</keyword>
<dbReference type="InterPro" id="IPR050738">
    <property type="entry name" value="Sulfatase"/>
</dbReference>
<dbReference type="InterPro" id="IPR017850">
    <property type="entry name" value="Alkaline_phosphatase_core_sf"/>
</dbReference>
<evidence type="ECO:0000256" key="3">
    <source>
        <dbReference type="ARBA" id="ARBA00022801"/>
    </source>
</evidence>
<dbReference type="Gene3D" id="3.40.720.10">
    <property type="entry name" value="Alkaline Phosphatase, subunit A"/>
    <property type="match status" value="1"/>
</dbReference>
<protein>
    <submittedName>
        <fullName evidence="6">Arylsulfatase</fullName>
    </submittedName>
</protein>
<dbReference type="GO" id="GO:0004065">
    <property type="term" value="F:arylsulfatase activity"/>
    <property type="evidence" value="ECO:0007669"/>
    <property type="project" value="TreeGrafter"/>
</dbReference>
<accession>A0A9X3J696</accession>
<dbReference type="PROSITE" id="PS00523">
    <property type="entry name" value="SULFATASE_1"/>
    <property type="match status" value="1"/>
</dbReference>
<comment type="caution">
    <text evidence="6">The sequence shown here is derived from an EMBL/GenBank/DDBJ whole genome shotgun (WGS) entry which is preliminary data.</text>
</comment>
<dbReference type="PANTHER" id="PTHR42693:SF53">
    <property type="entry name" value="ENDO-4-O-SULFATASE"/>
    <property type="match status" value="1"/>
</dbReference>
<sequence length="498" mass="55790">MSILKHLSVVRICNRISIVVLSIFVIAGCQVDQKEEQNPNIIFIMADDLGYGHLGCYGQQLIQTPNIDKMATEGMIFTQAYAGCSLCAPARSTLMTGTHTGHTSVRGNGGGVSLQEADITVADIFKKAGYKTGLFGKWGLGETGTAGTPNKKGFDEFFGYLHQLHAQFYYPEFLWQNEEKYCIPENANNNCGVYSHDLIMEKAFDFVRNNQNEPFFLYLPIAIPHHEFVVPEESMKLYLGKFEEHPIPHWRDGYALPAEPRATMAAMITHMDKGIGQLMQLIRELNIDEKTLVIFTSDNGAAYGPLPDPEFFKANGPLKGLKGSFYEGGIRVPMIARWPGHIQPESKNDHVLYFPDVLPTLAELANAKTFLPEKIDGISYLPTLLGKGVQDNHDFLYWENADYERQPPYGVLKETLEQAVLMDQWKAVKNSPDSAVELYKLSEDIGEENDVAADFPQIVKRALLIMRNEHNEAPPQTDMTAEKAQDLYVPDVGCTTKR</sequence>
<gene>
    <name evidence="6" type="ORF">OU798_03630</name>
</gene>
<dbReference type="Pfam" id="PF00884">
    <property type="entry name" value="Sulfatase"/>
    <property type="match status" value="1"/>
</dbReference>
<dbReference type="SUPFAM" id="SSF53649">
    <property type="entry name" value="Alkaline phosphatase-like"/>
    <property type="match status" value="1"/>
</dbReference>
<reference evidence="6" key="1">
    <citation type="submission" date="2022-11" db="EMBL/GenBank/DDBJ databases">
        <title>Marilongibacter aestuarii gen. nov., sp. nov., isolated from tidal flat sediment.</title>
        <authorList>
            <person name="Jiayan W."/>
        </authorList>
    </citation>
    <scope>NUCLEOTIDE SEQUENCE</scope>
    <source>
        <strain evidence="6">Z1-6</strain>
    </source>
</reference>
<keyword evidence="7" id="KW-1185">Reference proteome</keyword>
<dbReference type="GO" id="GO:0046872">
    <property type="term" value="F:metal ion binding"/>
    <property type="evidence" value="ECO:0007669"/>
    <property type="project" value="UniProtKB-KW"/>
</dbReference>
<dbReference type="InterPro" id="IPR024607">
    <property type="entry name" value="Sulfatase_CS"/>
</dbReference>
<dbReference type="PANTHER" id="PTHR42693">
    <property type="entry name" value="ARYLSULFATASE FAMILY MEMBER"/>
    <property type="match status" value="1"/>
</dbReference>
<dbReference type="AlphaFoldDB" id="A0A9X3J696"/>
<evidence type="ECO:0000313" key="6">
    <source>
        <dbReference type="EMBL" id="MCY1719415.1"/>
    </source>
</evidence>
<name>A0A9X3J696_9BACT</name>
<feature type="domain" description="Sulfatase N-terminal" evidence="5">
    <location>
        <begin position="39"/>
        <end position="366"/>
    </location>
</feature>
<comment type="similarity">
    <text evidence="1">Belongs to the sulfatase family.</text>
</comment>
<proteinExistence type="inferred from homology"/>
<evidence type="ECO:0000313" key="7">
    <source>
        <dbReference type="Proteomes" id="UP001145087"/>
    </source>
</evidence>
<keyword evidence="4" id="KW-0106">Calcium</keyword>
<dbReference type="InterPro" id="IPR000917">
    <property type="entry name" value="Sulfatase_N"/>
</dbReference>
<dbReference type="PROSITE" id="PS51257">
    <property type="entry name" value="PROKAR_LIPOPROTEIN"/>
    <property type="match status" value="1"/>
</dbReference>
<dbReference type="RefSeq" id="WP_343331752.1">
    <property type="nucleotide sequence ID" value="NZ_JAPOHD010000007.1"/>
</dbReference>
<evidence type="ECO:0000256" key="4">
    <source>
        <dbReference type="ARBA" id="ARBA00022837"/>
    </source>
</evidence>
<evidence type="ECO:0000256" key="2">
    <source>
        <dbReference type="ARBA" id="ARBA00022723"/>
    </source>
</evidence>
<dbReference type="CDD" id="cd16145">
    <property type="entry name" value="ARS_like"/>
    <property type="match status" value="1"/>
</dbReference>
<organism evidence="6 7">
    <name type="scientific">Draconibacterium aestuarii</name>
    <dbReference type="NCBI Taxonomy" id="2998507"/>
    <lineage>
        <taxon>Bacteria</taxon>
        <taxon>Pseudomonadati</taxon>
        <taxon>Bacteroidota</taxon>
        <taxon>Bacteroidia</taxon>
        <taxon>Marinilabiliales</taxon>
        <taxon>Prolixibacteraceae</taxon>
        <taxon>Draconibacterium</taxon>
    </lineage>
</organism>
<evidence type="ECO:0000259" key="5">
    <source>
        <dbReference type="Pfam" id="PF00884"/>
    </source>
</evidence>